<evidence type="ECO:0000313" key="2">
    <source>
        <dbReference type="EMBL" id="WKN35362.1"/>
    </source>
</evidence>
<dbReference type="AlphaFoldDB" id="A0AA49GII6"/>
<sequence length="367" mass="41101">MHLRKIIAAMLLILAVQLVVSCAESTDEPSVITGTYEIQQPKAPVDRGKRMLGIAPSESEQGFAATFTELQKVDVEVIELNLEWRYFESEPGQYQDPNGLLQAISFYGEQGIQVGLSLATINTVQRTDPAYLQDKSFDDPTYIVAFTQMLDWVLEHMATNVSLAYISVGNEVDIYLSSEEWAPYQTFVREAVGHIHEAKPGVVAGVKVTVMDGLLSEKQDQVLKLIALSDVAMLNYYPLDKQFHVLDQAIVAEHLSQITKLVDKTIYFTEAGYPSGDIHCQSSEAKQAAFYHTFFDLWDQYASQISLANLVWLHDAAPEQVAAWQVYYGLSDPAFVEYLGTLGVRTHEHTDKAAWQQIQVDAQARGW</sequence>
<organism evidence="2">
    <name type="scientific">Roseihalotalea indica</name>
    <dbReference type="NCBI Taxonomy" id="2867963"/>
    <lineage>
        <taxon>Bacteria</taxon>
        <taxon>Pseudomonadati</taxon>
        <taxon>Bacteroidota</taxon>
        <taxon>Cytophagia</taxon>
        <taxon>Cytophagales</taxon>
        <taxon>Catalimonadaceae</taxon>
        <taxon>Roseihalotalea</taxon>
    </lineage>
</organism>
<evidence type="ECO:0008006" key="3">
    <source>
        <dbReference type="Google" id="ProtNLM"/>
    </source>
</evidence>
<feature type="signal peptide" evidence="1">
    <location>
        <begin position="1"/>
        <end position="23"/>
    </location>
</feature>
<gene>
    <name evidence="2" type="ORF">K4G66_23590</name>
</gene>
<dbReference type="EMBL" id="CP120682">
    <property type="protein sequence ID" value="WKN35362.1"/>
    <property type="molecule type" value="Genomic_DNA"/>
</dbReference>
<accession>A0AA49GII6</accession>
<dbReference type="Gene3D" id="3.20.20.80">
    <property type="entry name" value="Glycosidases"/>
    <property type="match status" value="1"/>
</dbReference>
<dbReference type="InterPro" id="IPR017853">
    <property type="entry name" value="GH"/>
</dbReference>
<name>A0AA49GII6_9BACT</name>
<dbReference type="SUPFAM" id="SSF51445">
    <property type="entry name" value="(Trans)glycosidases"/>
    <property type="match status" value="1"/>
</dbReference>
<reference evidence="2" key="2">
    <citation type="journal article" date="2024" name="Antonie Van Leeuwenhoek">
        <title>Roseihalotalea indica gen. nov., sp. nov., a halophilic Bacteroidetes from mesopelagic Southwest Indian Ocean with higher carbohydrate metabolic potential.</title>
        <authorList>
            <person name="Chen B."/>
            <person name="Zhang M."/>
            <person name="Lin D."/>
            <person name="Ye J."/>
            <person name="Tang K."/>
        </authorList>
    </citation>
    <scope>NUCLEOTIDE SEQUENCE</scope>
    <source>
        <strain evidence="2">TK19036</strain>
    </source>
</reference>
<protein>
    <recommendedName>
        <fullName evidence="3">Arabinogalactan endo-beta-1,4-galactanase</fullName>
    </recommendedName>
</protein>
<reference evidence="2" key="1">
    <citation type="journal article" date="2023" name="Comput. Struct. Biotechnol. J.">
        <title>Discovery of a novel marine Bacteroidetes with a rich repertoire of carbohydrate-active enzymes.</title>
        <authorList>
            <person name="Chen B."/>
            <person name="Liu G."/>
            <person name="Chen Q."/>
            <person name="Wang H."/>
            <person name="Liu L."/>
            <person name="Tang K."/>
        </authorList>
    </citation>
    <scope>NUCLEOTIDE SEQUENCE</scope>
    <source>
        <strain evidence="2">TK19036</strain>
    </source>
</reference>
<proteinExistence type="predicted"/>
<evidence type="ECO:0000256" key="1">
    <source>
        <dbReference type="SAM" id="SignalP"/>
    </source>
</evidence>
<keyword evidence="1" id="KW-0732">Signal</keyword>
<dbReference type="PROSITE" id="PS51257">
    <property type="entry name" value="PROKAR_LIPOPROTEIN"/>
    <property type="match status" value="1"/>
</dbReference>
<feature type="chain" id="PRO_5041396292" description="Arabinogalactan endo-beta-1,4-galactanase" evidence="1">
    <location>
        <begin position="24"/>
        <end position="367"/>
    </location>
</feature>